<sequence>MGNPSALKGQLQKRAEEGIKPSSSQGGSRSIEEWFQNMKPALAQVLPKHITADRLVRIALTEIRTNPTLKQCNPSSLMAGVLQAAQLGLEIGMLGHAYLVPFRNNKQQRMDAQMIIGYKGMLELVRRSDRISNAVARPVYENDYFHLKYGFKDEFEHVPWYMRDDAEFTDGGKLKGAYFKAEMKDGGYYFNYLPVQKIEEHRLSSKAKNSGPWVDNYEEMCLKTVVRASFKWLPVSIEVQAAVVQDETVKTDILDDMTLVPDVIDVESEDVTYESQGSPEDVTQDDAEQQSLNFE</sequence>
<evidence type="ECO:0000313" key="2">
    <source>
        <dbReference type="EMBL" id="MFB5193168.1"/>
    </source>
</evidence>
<dbReference type="EMBL" id="JBDXSU010000044">
    <property type="protein sequence ID" value="MFB5193168.1"/>
    <property type="molecule type" value="Genomic_DNA"/>
</dbReference>
<dbReference type="RefSeq" id="WP_275473490.1">
    <property type="nucleotide sequence ID" value="NZ_CP162940.1"/>
</dbReference>
<name>A0ABV5ALQ2_9BACL</name>
<organism evidence="2 3">
    <name type="scientific">Alicyclobacillus fastidiosus</name>
    <dbReference type="NCBI Taxonomy" id="392011"/>
    <lineage>
        <taxon>Bacteria</taxon>
        <taxon>Bacillati</taxon>
        <taxon>Bacillota</taxon>
        <taxon>Bacilli</taxon>
        <taxon>Bacillales</taxon>
        <taxon>Alicyclobacillaceae</taxon>
        <taxon>Alicyclobacillus</taxon>
    </lineage>
</organism>
<dbReference type="InterPro" id="IPR004590">
    <property type="entry name" value="ssDNA_annealing_RecT"/>
</dbReference>
<feature type="region of interest" description="Disordered" evidence="1">
    <location>
        <begin position="268"/>
        <end position="295"/>
    </location>
</feature>
<comment type="caution">
    <text evidence="2">The sequence shown here is derived from an EMBL/GenBank/DDBJ whole genome shotgun (WGS) entry which is preliminary data.</text>
</comment>
<dbReference type="InterPro" id="IPR018330">
    <property type="entry name" value="RecT_fam"/>
</dbReference>
<evidence type="ECO:0000256" key="1">
    <source>
        <dbReference type="SAM" id="MobiDB-lite"/>
    </source>
</evidence>
<accession>A0ABV5ALQ2</accession>
<feature type="region of interest" description="Disordered" evidence="1">
    <location>
        <begin position="1"/>
        <end position="29"/>
    </location>
</feature>
<dbReference type="Pfam" id="PF03837">
    <property type="entry name" value="RecT"/>
    <property type="match status" value="1"/>
</dbReference>
<reference evidence="2 3" key="1">
    <citation type="journal article" date="2024" name="Int. J. Mol. Sci.">
        <title>Exploration of Alicyclobacillus spp. Genome in Search of Antibiotic Resistance.</title>
        <authorList>
            <person name="Bucka-Kolendo J."/>
            <person name="Kiousi D.E."/>
            <person name="Dekowska A."/>
            <person name="Mikolajczuk-Szczyrba A."/>
            <person name="Karadedos D.M."/>
            <person name="Michael P."/>
            <person name="Galanis A."/>
            <person name="Sokolowska B."/>
        </authorList>
    </citation>
    <scope>NUCLEOTIDE SEQUENCE [LARGE SCALE GENOMIC DNA]</scope>
    <source>
        <strain evidence="2 3">KKP 3000</strain>
    </source>
</reference>
<dbReference type="NCBIfam" id="TIGR00616">
    <property type="entry name" value="rect"/>
    <property type="match status" value="1"/>
</dbReference>
<evidence type="ECO:0000313" key="3">
    <source>
        <dbReference type="Proteomes" id="UP001579974"/>
    </source>
</evidence>
<protein>
    <submittedName>
        <fullName evidence="2">Recombinase RecT</fullName>
    </submittedName>
</protein>
<proteinExistence type="predicted"/>
<gene>
    <name evidence="2" type="ORF">KKP3000_003114</name>
</gene>
<dbReference type="Proteomes" id="UP001579974">
    <property type="component" value="Unassembled WGS sequence"/>
</dbReference>
<keyword evidence="3" id="KW-1185">Reference proteome</keyword>